<accession>A0A9Q8ZNU9</accession>
<evidence type="ECO:0000313" key="2">
    <source>
        <dbReference type="Proteomes" id="UP001055911"/>
    </source>
</evidence>
<reference evidence="1" key="1">
    <citation type="submission" date="2022-05" db="EMBL/GenBank/DDBJ databases">
        <authorList>
            <person name="Oliphant S.A."/>
            <person name="Watson-Haigh N.S."/>
            <person name="Sumby K.M."/>
            <person name="Gardner J.M."/>
            <person name="Jiranek V."/>
        </authorList>
    </citation>
    <scope>NUCLEOTIDE SEQUENCE</scope>
    <source>
        <strain evidence="1">KI4_B1</strain>
    </source>
</reference>
<organism evidence="1 2">
    <name type="scientific">Fructilactobacillus cliffordii</name>
    <dbReference type="NCBI Taxonomy" id="2940299"/>
    <lineage>
        <taxon>Bacteria</taxon>
        <taxon>Bacillati</taxon>
        <taxon>Bacillota</taxon>
        <taxon>Bacilli</taxon>
        <taxon>Lactobacillales</taxon>
        <taxon>Lactobacillaceae</taxon>
        <taxon>Fructilactobacillus</taxon>
    </lineage>
</organism>
<dbReference type="EMBL" id="CP097119">
    <property type="protein sequence ID" value="USS88855.1"/>
    <property type="molecule type" value="Genomic_DNA"/>
</dbReference>
<evidence type="ECO:0000313" key="1">
    <source>
        <dbReference type="EMBL" id="USS88855.1"/>
    </source>
</evidence>
<keyword evidence="2" id="KW-1185">Reference proteome</keyword>
<gene>
    <name evidence="1" type="ORF">M3M40_05050</name>
</gene>
<proteinExistence type="predicted"/>
<sequence>MDTEKWLLAELTELENATQNEPITTSALLQATQQLVHAQAVRIEQAEAELDGRIWSPSKW</sequence>
<name>A0A9Q8ZNU9_9LACO</name>
<protein>
    <submittedName>
        <fullName evidence="1">Uncharacterized protein</fullName>
    </submittedName>
</protein>
<dbReference type="RefSeq" id="WP_252766372.1">
    <property type="nucleotide sequence ID" value="NZ_CP097119.1"/>
</dbReference>
<dbReference type="Proteomes" id="UP001055911">
    <property type="component" value="Chromosome"/>
</dbReference>
<dbReference type="AlphaFoldDB" id="A0A9Q8ZNU9"/>